<name>A0A8E5J613_9CHLO</name>
<reference evidence="1" key="1">
    <citation type="submission" date="2019-01" db="EMBL/GenBank/DDBJ databases">
        <title>Complete Chloroplast Genome of Blidingia minima.</title>
        <authorList>
            <person name="Gao D."/>
        </authorList>
    </citation>
    <scope>NUCLEOTIDE SEQUENCE</scope>
</reference>
<dbReference type="EMBL" id="MK408749">
    <property type="protein sequence ID" value="QUX32888.1"/>
    <property type="molecule type" value="Genomic_DNA"/>
</dbReference>
<evidence type="ECO:0000313" key="1">
    <source>
        <dbReference type="EMBL" id="QUX32888.1"/>
    </source>
</evidence>
<proteinExistence type="predicted"/>
<keyword evidence="1" id="KW-0934">Plastid</keyword>
<keyword evidence="1" id="KW-0150">Chloroplast</keyword>
<protein>
    <submittedName>
        <fullName evidence="1">Uncharacterized protein</fullName>
    </submittedName>
</protein>
<geneLocation type="chloroplast" evidence="1"/>
<organism evidence="1">
    <name type="scientific">Blidingia minima</name>
    <dbReference type="NCBI Taxonomy" id="63414"/>
    <lineage>
        <taxon>Eukaryota</taxon>
        <taxon>Viridiplantae</taxon>
        <taxon>Chlorophyta</taxon>
        <taxon>core chlorophytes</taxon>
        <taxon>Ulvophyceae</taxon>
        <taxon>OUU clade</taxon>
        <taxon>Ulvales</taxon>
        <taxon>Ulvaceae</taxon>
        <taxon>Blidingia</taxon>
    </lineage>
</organism>
<dbReference type="AlphaFoldDB" id="A0A8E5J613"/>
<accession>A0A8E5J613</accession>
<gene>
    <name evidence="1" type="primary">ORF144</name>
</gene>
<sequence>MAGMGITFGINTVLLRTNIVTTIVPYKKLIASQAVGSTLAGLGKKGVAVAFNNLCNKGFKFAAAEASISDGSIASIAASAAQKSDSRSIGLLPKTTNSICDFVEGLSGDKYGGVLLTLECQLLFVMLGISIQHQVSKNHHLLRL</sequence>